<evidence type="ECO:0000256" key="2">
    <source>
        <dbReference type="ARBA" id="ARBA00022692"/>
    </source>
</evidence>
<keyword evidence="4 6" id="KW-0472">Membrane</keyword>
<keyword evidence="2 6" id="KW-0812">Transmembrane</keyword>
<evidence type="ECO:0000256" key="3">
    <source>
        <dbReference type="ARBA" id="ARBA00022989"/>
    </source>
</evidence>
<proteinExistence type="predicted"/>
<feature type="region of interest" description="Disordered" evidence="5">
    <location>
        <begin position="191"/>
        <end position="229"/>
    </location>
</feature>
<organism evidence="7 8">
    <name type="scientific">Globisporangium ultimum (strain ATCC 200006 / CBS 805.95 / DAOM BR144)</name>
    <name type="common">Pythium ultimum</name>
    <dbReference type="NCBI Taxonomy" id="431595"/>
    <lineage>
        <taxon>Eukaryota</taxon>
        <taxon>Sar</taxon>
        <taxon>Stramenopiles</taxon>
        <taxon>Oomycota</taxon>
        <taxon>Peronosporomycetes</taxon>
        <taxon>Pythiales</taxon>
        <taxon>Pythiaceae</taxon>
        <taxon>Globisporangium</taxon>
    </lineage>
</organism>
<comment type="subcellular location">
    <subcellularLocation>
        <location evidence="1">Membrane</location>
        <topology evidence="1">Single-pass membrane protein</topology>
    </subcellularLocation>
</comment>
<evidence type="ECO:0000256" key="4">
    <source>
        <dbReference type="ARBA" id="ARBA00023136"/>
    </source>
</evidence>
<sequence length="483" mass="52015">MCAGFLHDGKTTYCWRIPASYTVKQPQWTDTVVSGEAKACPISMTLQLEAPEVTAGEFVAVNWTVTLEKERLSNSSDIKQGSVIRIPDESSDELVDVIHSNVHSCEFGSNCDPFRMGTRFMDNTPNKVGTFPSGDNSNATILFASTEELLFPSAGIYSVLAHIILPGANTSNERFDYAVYQRITVKEKASNNASTVTVSKSTGSTSEAASGSSDETASAEKSSSSSSSTSGFILGIVGGVVAVLVLVGVAVVVKRRRATLAASSALTPHGGVQPRVLRPVDKTLNALHNSDGNGSDASVVSCILGLEGSNERLGALRPAPYPRYLTSTDHAAEQQPHRAHRTEMDIREFNDTYDNTSSYHFIPDGKANPVDNAHKRPHNIVGLEYSVDLVYPTTTTRGNGDLLLNPESGRFADTFRSDDTYLRSGPNANNDSYVHFGAAENYSMTSSRVFSSASEGSDGVDDDMGSFISSRRTGYYDSRDIEH</sequence>
<reference evidence="7" key="3">
    <citation type="submission" date="2015-02" db="UniProtKB">
        <authorList>
            <consortium name="EnsemblProtists"/>
        </authorList>
    </citation>
    <scope>IDENTIFICATION</scope>
    <source>
        <strain evidence="7">DAOM BR144</strain>
    </source>
</reference>
<dbReference type="HOGENOM" id="CLU_560800_0_0_1"/>
<dbReference type="InterPro" id="IPR051694">
    <property type="entry name" value="Immunoregulatory_rcpt-like"/>
</dbReference>
<accession>K3WMU8</accession>
<evidence type="ECO:0000313" key="8">
    <source>
        <dbReference type="Proteomes" id="UP000019132"/>
    </source>
</evidence>
<dbReference type="PANTHER" id="PTHR15549:SF30">
    <property type="entry name" value="MID2 DOMAIN-CONTAINING PROTEIN"/>
    <property type="match status" value="1"/>
</dbReference>
<keyword evidence="8" id="KW-1185">Reference proteome</keyword>
<dbReference type="InParanoid" id="K3WMU8"/>
<dbReference type="GO" id="GO:0016020">
    <property type="term" value="C:membrane"/>
    <property type="evidence" value="ECO:0007669"/>
    <property type="project" value="UniProtKB-SubCell"/>
</dbReference>
<evidence type="ECO:0000256" key="6">
    <source>
        <dbReference type="SAM" id="Phobius"/>
    </source>
</evidence>
<evidence type="ECO:0000313" key="7">
    <source>
        <dbReference type="EnsemblProtists" id="PYU1_T006290"/>
    </source>
</evidence>
<dbReference type="EnsemblProtists" id="PYU1_T006290">
    <property type="protein sequence ID" value="PYU1_T006290"/>
    <property type="gene ID" value="PYU1_G006278"/>
</dbReference>
<evidence type="ECO:0000256" key="5">
    <source>
        <dbReference type="SAM" id="MobiDB-lite"/>
    </source>
</evidence>
<reference evidence="8" key="1">
    <citation type="journal article" date="2010" name="Genome Biol.">
        <title>Genome sequence of the necrotrophic plant pathogen Pythium ultimum reveals original pathogenicity mechanisms and effector repertoire.</title>
        <authorList>
            <person name="Levesque C.A."/>
            <person name="Brouwer H."/>
            <person name="Cano L."/>
            <person name="Hamilton J.P."/>
            <person name="Holt C."/>
            <person name="Huitema E."/>
            <person name="Raffaele S."/>
            <person name="Robideau G.P."/>
            <person name="Thines M."/>
            <person name="Win J."/>
            <person name="Zerillo M.M."/>
            <person name="Beakes G.W."/>
            <person name="Boore J.L."/>
            <person name="Busam D."/>
            <person name="Dumas B."/>
            <person name="Ferriera S."/>
            <person name="Fuerstenberg S.I."/>
            <person name="Gachon C.M."/>
            <person name="Gaulin E."/>
            <person name="Govers F."/>
            <person name="Grenville-Briggs L."/>
            <person name="Horner N."/>
            <person name="Hostetler J."/>
            <person name="Jiang R.H."/>
            <person name="Johnson J."/>
            <person name="Krajaejun T."/>
            <person name="Lin H."/>
            <person name="Meijer H.J."/>
            <person name="Moore B."/>
            <person name="Morris P."/>
            <person name="Phuntmart V."/>
            <person name="Puiu D."/>
            <person name="Shetty J."/>
            <person name="Stajich J.E."/>
            <person name="Tripathy S."/>
            <person name="Wawra S."/>
            <person name="van West P."/>
            <person name="Whitty B.R."/>
            <person name="Coutinho P.M."/>
            <person name="Henrissat B."/>
            <person name="Martin F."/>
            <person name="Thomas P.D."/>
            <person name="Tyler B.M."/>
            <person name="De Vries R.P."/>
            <person name="Kamoun S."/>
            <person name="Yandell M."/>
            <person name="Tisserat N."/>
            <person name="Buell C.R."/>
        </authorList>
    </citation>
    <scope>NUCLEOTIDE SEQUENCE</scope>
    <source>
        <strain evidence="8">DAOM:BR144</strain>
    </source>
</reference>
<dbReference type="VEuPathDB" id="FungiDB:PYU1_G006278"/>
<protein>
    <submittedName>
        <fullName evidence="7">Uncharacterized protein</fullName>
    </submittedName>
</protein>
<feature type="transmembrane region" description="Helical" evidence="6">
    <location>
        <begin position="232"/>
        <end position="253"/>
    </location>
</feature>
<dbReference type="Proteomes" id="UP000019132">
    <property type="component" value="Unassembled WGS sequence"/>
</dbReference>
<evidence type="ECO:0000256" key="1">
    <source>
        <dbReference type="ARBA" id="ARBA00004167"/>
    </source>
</evidence>
<feature type="compositionally biased region" description="Low complexity" evidence="5">
    <location>
        <begin position="194"/>
        <end position="229"/>
    </location>
</feature>
<dbReference type="PANTHER" id="PTHR15549">
    <property type="entry name" value="PAIRED IMMUNOGLOBULIN-LIKE TYPE 2 RECEPTOR"/>
    <property type="match status" value="1"/>
</dbReference>
<name>K3WMU8_GLOUD</name>
<dbReference type="GO" id="GO:0071944">
    <property type="term" value="C:cell periphery"/>
    <property type="evidence" value="ECO:0007669"/>
    <property type="project" value="UniProtKB-ARBA"/>
</dbReference>
<dbReference type="eggNOG" id="ENOG502STRW">
    <property type="taxonomic scope" value="Eukaryota"/>
</dbReference>
<reference evidence="8" key="2">
    <citation type="submission" date="2010-04" db="EMBL/GenBank/DDBJ databases">
        <authorList>
            <person name="Buell R."/>
            <person name="Hamilton J."/>
            <person name="Hostetler J."/>
        </authorList>
    </citation>
    <scope>NUCLEOTIDE SEQUENCE [LARGE SCALE GENOMIC DNA]</scope>
    <source>
        <strain evidence="8">DAOM:BR144</strain>
    </source>
</reference>
<dbReference type="EMBL" id="GL376625">
    <property type="status" value="NOT_ANNOTATED_CDS"/>
    <property type="molecule type" value="Genomic_DNA"/>
</dbReference>
<dbReference type="AlphaFoldDB" id="K3WMU8"/>
<keyword evidence="3 6" id="KW-1133">Transmembrane helix</keyword>